<reference evidence="3 4" key="1">
    <citation type="journal article" date="2021" name="BMC Biol.">
        <title>Horizontally acquired antibacterial genes associated with adaptive radiation of ladybird beetles.</title>
        <authorList>
            <person name="Li H.S."/>
            <person name="Tang X.F."/>
            <person name="Huang Y.H."/>
            <person name="Xu Z.Y."/>
            <person name="Chen M.L."/>
            <person name="Du X.Y."/>
            <person name="Qiu B.Y."/>
            <person name="Chen P.T."/>
            <person name="Zhang W."/>
            <person name="Slipinski A."/>
            <person name="Escalona H.E."/>
            <person name="Waterhouse R.M."/>
            <person name="Zwick A."/>
            <person name="Pang H."/>
        </authorList>
    </citation>
    <scope>NUCLEOTIDE SEQUENCE [LARGE SCALE GENOMIC DNA]</scope>
    <source>
        <strain evidence="3">SYSU2018</strain>
    </source>
</reference>
<dbReference type="AlphaFoldDB" id="A0ABD2NFP6"/>
<comment type="similarity">
    <text evidence="1">Belongs to the SRR1 family.</text>
</comment>
<dbReference type="Pfam" id="PF07985">
    <property type="entry name" value="SRR1"/>
    <property type="match status" value="1"/>
</dbReference>
<evidence type="ECO:0000256" key="1">
    <source>
        <dbReference type="ARBA" id="ARBA00009856"/>
    </source>
</evidence>
<feature type="domain" description="SRR1-like" evidence="2">
    <location>
        <begin position="34"/>
        <end position="191"/>
    </location>
</feature>
<keyword evidence="4" id="KW-1185">Reference proteome</keyword>
<evidence type="ECO:0000259" key="2">
    <source>
        <dbReference type="Pfam" id="PF07985"/>
    </source>
</evidence>
<dbReference type="InterPro" id="IPR040044">
    <property type="entry name" value="SRR1L"/>
</dbReference>
<dbReference type="EMBL" id="JABFTP020000103">
    <property type="protein sequence ID" value="KAL3277205.1"/>
    <property type="molecule type" value="Genomic_DNA"/>
</dbReference>
<dbReference type="Proteomes" id="UP001516400">
    <property type="component" value="Unassembled WGS sequence"/>
</dbReference>
<sequence length="305" mass="35827">MFFSQIEKAKEELLVSDVFHSIIASLREGLTLLEEPNLHEIICLGLGKVAWFVRCKYQLAFLLCLRDIYEIEVKVFDPVFIEDDHFILNHFNITVLTENLEGKYKTDKNSTIFFLPHCSQQLSNNIIWANWGVNLRHCILICNSFSSMIENTPKSFWAEYEHIINIYSHVVELAIANTFKYYDIFNDTSIHVFPPSKLKLLPTYSEKMSTIRQIISELRKVVPKENMKNNLALRYIVNQYKKYQTTDQQLCKAKEEMDFMAKTYLCYLQSSRLCQEIHDEFHSKGERTVEETAKMVGFKLPHDPK</sequence>
<name>A0ABD2NFP6_9CUCU</name>
<organism evidence="3 4">
    <name type="scientific">Cryptolaemus montrouzieri</name>
    <dbReference type="NCBI Taxonomy" id="559131"/>
    <lineage>
        <taxon>Eukaryota</taxon>
        <taxon>Metazoa</taxon>
        <taxon>Ecdysozoa</taxon>
        <taxon>Arthropoda</taxon>
        <taxon>Hexapoda</taxon>
        <taxon>Insecta</taxon>
        <taxon>Pterygota</taxon>
        <taxon>Neoptera</taxon>
        <taxon>Endopterygota</taxon>
        <taxon>Coleoptera</taxon>
        <taxon>Polyphaga</taxon>
        <taxon>Cucujiformia</taxon>
        <taxon>Coccinelloidea</taxon>
        <taxon>Coccinellidae</taxon>
        <taxon>Scymninae</taxon>
        <taxon>Scymnini</taxon>
        <taxon>Cryptolaemus</taxon>
    </lineage>
</organism>
<comment type="caution">
    <text evidence="3">The sequence shown here is derived from an EMBL/GenBank/DDBJ whole genome shotgun (WGS) entry which is preliminary data.</text>
</comment>
<evidence type="ECO:0000313" key="3">
    <source>
        <dbReference type="EMBL" id="KAL3277205.1"/>
    </source>
</evidence>
<accession>A0ABD2NFP6</accession>
<dbReference type="CDD" id="cd20271">
    <property type="entry name" value="Complex1_LYR_FMC1"/>
    <property type="match status" value="1"/>
</dbReference>
<proteinExistence type="inferred from homology"/>
<gene>
    <name evidence="3" type="ORF">HHI36_012555</name>
</gene>
<dbReference type="PANTHER" id="PTHR28626:SF3">
    <property type="entry name" value="SRR1-LIKE PROTEIN"/>
    <property type="match status" value="1"/>
</dbReference>
<dbReference type="PANTHER" id="PTHR28626">
    <property type="entry name" value="SRR1-LIKE PROTEIN"/>
    <property type="match status" value="1"/>
</dbReference>
<protein>
    <recommendedName>
        <fullName evidence="2">SRR1-like domain-containing protein</fullName>
    </recommendedName>
</protein>
<dbReference type="InterPro" id="IPR012942">
    <property type="entry name" value="SRR1-like"/>
</dbReference>
<evidence type="ECO:0000313" key="4">
    <source>
        <dbReference type="Proteomes" id="UP001516400"/>
    </source>
</evidence>